<reference evidence="3" key="1">
    <citation type="submission" date="2021-03" db="EMBL/GenBank/DDBJ databases">
        <title>Leucobacter chromiisoli sp. nov., isolated from chromium-containing soil of chemical plant.</title>
        <authorList>
            <person name="Xu Z."/>
        </authorList>
    </citation>
    <scope>NUCLEOTIDE SEQUENCE</scope>
    <source>
        <strain evidence="3">K 70/01</strain>
    </source>
</reference>
<dbReference type="Gene3D" id="2.20.28.270">
    <property type="entry name" value="RNA polymerase-binding protein A"/>
    <property type="match status" value="1"/>
</dbReference>
<evidence type="ECO:0000313" key="4">
    <source>
        <dbReference type="Proteomes" id="UP000668403"/>
    </source>
</evidence>
<keyword evidence="4" id="KW-1185">Reference proteome</keyword>
<dbReference type="Pfam" id="PF13397">
    <property type="entry name" value="RbpA"/>
    <property type="match status" value="1"/>
</dbReference>
<keyword evidence="1" id="KW-0804">Transcription</keyword>
<comment type="subunit">
    <text evidence="1">Forms a complex with the RNAP catalytic core and with free principal sigma factors.</text>
</comment>
<comment type="caution">
    <text evidence="3">The sequence shown here is derived from an EMBL/GenBank/DDBJ whole genome shotgun (WGS) entry which is preliminary data.</text>
</comment>
<keyword evidence="1" id="KW-0805">Transcription regulation</keyword>
<evidence type="ECO:0000313" key="3">
    <source>
        <dbReference type="EMBL" id="MBO2990031.1"/>
    </source>
</evidence>
<accession>A0A939QDW7</accession>
<dbReference type="Proteomes" id="UP000668403">
    <property type="component" value="Unassembled WGS sequence"/>
</dbReference>
<dbReference type="RefSeq" id="WP_208238713.1">
    <property type="nucleotide sequence ID" value="NZ_BAAAQU010000002.1"/>
</dbReference>
<dbReference type="AlphaFoldDB" id="A0A939QDW7"/>
<protein>
    <recommendedName>
        <fullName evidence="1">RNA polymerase-binding protein RbpA</fullName>
    </recommendedName>
</protein>
<dbReference type="InterPro" id="IPR038638">
    <property type="entry name" value="RbpA_sf"/>
</dbReference>
<dbReference type="InterPro" id="IPR025182">
    <property type="entry name" value="RNApol-bd_RbpA"/>
</dbReference>
<comment type="similarity">
    <text evidence="1">Belongs to the RNA polymerase-binding protein RbpA family.</text>
</comment>
<evidence type="ECO:0000256" key="1">
    <source>
        <dbReference type="HAMAP-Rule" id="MF_01483"/>
    </source>
</evidence>
<gene>
    <name evidence="1" type="primary">rbpA</name>
    <name evidence="3" type="ORF">J4H85_08510</name>
</gene>
<feature type="region of interest" description="Disordered" evidence="2">
    <location>
        <begin position="48"/>
        <end position="84"/>
    </location>
</feature>
<name>A0A939QDW7_9MICO</name>
<dbReference type="GO" id="GO:0045893">
    <property type="term" value="P:positive regulation of DNA-templated transcription"/>
    <property type="evidence" value="ECO:0007669"/>
    <property type="project" value="UniProtKB-UniRule"/>
</dbReference>
<sequence>MAGSNAIRGARVGSGPMGEMDHGSRAERIEISYWDELGNETVRFFSADVPDEEIPEQIDSPTSGLPAGRDRKNPPSLSKNEPYKTHLAYVKERRTPEEAEELLEQALQKLRERRGTARKS</sequence>
<dbReference type="HAMAP" id="MF_01483">
    <property type="entry name" value="RbpA"/>
    <property type="match status" value="1"/>
</dbReference>
<dbReference type="GO" id="GO:0001000">
    <property type="term" value="F:bacterial-type RNA polymerase core enzyme binding"/>
    <property type="evidence" value="ECO:0007669"/>
    <property type="project" value="UniProtKB-UniRule"/>
</dbReference>
<evidence type="ECO:0000256" key="2">
    <source>
        <dbReference type="SAM" id="MobiDB-lite"/>
    </source>
</evidence>
<proteinExistence type="inferred from homology"/>
<comment type="function">
    <text evidence="1">Binds to RNA polymerase (RNAP), stimulating transcription from principal, but not alternative sigma factor promoters.</text>
</comment>
<comment type="caution">
    <text evidence="1">Lacks conserved residue(s) required for the propagation of feature annotation.</text>
</comment>
<feature type="region of interest" description="Disordered" evidence="2">
    <location>
        <begin position="1"/>
        <end position="24"/>
    </location>
</feature>
<dbReference type="EMBL" id="JAGFBF010000005">
    <property type="protein sequence ID" value="MBO2990031.1"/>
    <property type="molecule type" value="Genomic_DNA"/>
</dbReference>
<organism evidence="3 4">
    <name type="scientific">Leucobacter tardus</name>
    <dbReference type="NCBI Taxonomy" id="501483"/>
    <lineage>
        <taxon>Bacteria</taxon>
        <taxon>Bacillati</taxon>
        <taxon>Actinomycetota</taxon>
        <taxon>Actinomycetes</taxon>
        <taxon>Micrococcales</taxon>
        <taxon>Microbacteriaceae</taxon>
        <taxon>Leucobacter</taxon>
    </lineage>
</organism>